<keyword evidence="3" id="KW-1185">Reference proteome</keyword>
<protein>
    <submittedName>
        <fullName evidence="2">Uncharacterized protein</fullName>
    </submittedName>
</protein>
<feature type="region of interest" description="Disordered" evidence="1">
    <location>
        <begin position="1"/>
        <end position="26"/>
    </location>
</feature>
<reference evidence="3" key="1">
    <citation type="submission" date="2011-07" db="EMBL/GenBank/DDBJ databases">
        <authorList>
            <consortium name="Caenorhabditis brenneri Sequencing and Analysis Consortium"/>
            <person name="Wilson R.K."/>
        </authorList>
    </citation>
    <scope>NUCLEOTIDE SEQUENCE [LARGE SCALE GENOMIC DNA]</scope>
    <source>
        <strain evidence="3">PB2801</strain>
    </source>
</reference>
<dbReference type="EMBL" id="GL380273">
    <property type="protein sequence ID" value="EGT51694.1"/>
    <property type="molecule type" value="Genomic_DNA"/>
</dbReference>
<evidence type="ECO:0000256" key="1">
    <source>
        <dbReference type="SAM" id="MobiDB-lite"/>
    </source>
</evidence>
<dbReference type="Proteomes" id="UP000008068">
    <property type="component" value="Unassembled WGS sequence"/>
</dbReference>
<sequence length="191" mass="21558">MSDFVDEKTQAMLPPEQPAEGAPAKTKTVVIEGVAEDAKLDEEKLADDENKKVIVKESPGEKEISETVVEGPKLDEEMLRNEEMKKFDVKESSGEESIETEKDSGEEKFDFSKNIYKKKEESPKNDINLGAPNEVLPAPAAENAQNELAQVLAPQAADSDLEPRFPKRNRRVSKRYPETEFEMKEPKKHRK</sequence>
<evidence type="ECO:0000313" key="3">
    <source>
        <dbReference type="Proteomes" id="UP000008068"/>
    </source>
</evidence>
<accession>G0PDE0</accession>
<proteinExistence type="predicted"/>
<dbReference type="HOGENOM" id="CLU_1422612_0_0_1"/>
<dbReference type="AlphaFoldDB" id="G0PDE0"/>
<organism evidence="3">
    <name type="scientific">Caenorhabditis brenneri</name>
    <name type="common">Nematode worm</name>
    <dbReference type="NCBI Taxonomy" id="135651"/>
    <lineage>
        <taxon>Eukaryota</taxon>
        <taxon>Metazoa</taxon>
        <taxon>Ecdysozoa</taxon>
        <taxon>Nematoda</taxon>
        <taxon>Chromadorea</taxon>
        <taxon>Rhabditida</taxon>
        <taxon>Rhabditina</taxon>
        <taxon>Rhabditomorpha</taxon>
        <taxon>Rhabditoidea</taxon>
        <taxon>Rhabditidae</taxon>
        <taxon>Peloderinae</taxon>
        <taxon>Caenorhabditis</taxon>
    </lineage>
</organism>
<feature type="compositionally biased region" description="Basic and acidic residues" evidence="1">
    <location>
        <begin position="175"/>
        <end position="185"/>
    </location>
</feature>
<evidence type="ECO:0000313" key="2">
    <source>
        <dbReference type="EMBL" id="EGT51694.1"/>
    </source>
</evidence>
<feature type="compositionally biased region" description="Basic and acidic residues" evidence="1">
    <location>
        <begin position="86"/>
        <end position="124"/>
    </location>
</feature>
<feature type="region of interest" description="Disordered" evidence="1">
    <location>
        <begin position="86"/>
        <end position="191"/>
    </location>
</feature>
<dbReference type="InParanoid" id="G0PDE0"/>
<gene>
    <name evidence="2" type="ORF">CAEBREN_11015</name>
</gene>
<name>G0PDE0_CAEBE</name>